<sequence length="430" mass="47920">MSESDYDSFLPSDWQTEVNDENCVAYRNRKTGIIVNRHPLSNVRRFLSEMPKMWVKTTTPKGESMFVNKETGAKTYTDPRLALPFKRTPNGRPITRPKFDQFSTVTEVLDDCDVSGKHVVLLGGTGGVGWYLAKALTSRGAIVTCLSRNPPTTDWQPFPGPGCVPSSARSPFWASVDLTQLKSVVAFAKTYISSSWPLDSLVLLAATVPESGDAIECAGGFNSTLQVNFMAQVLLARLLHQRLCQAPQSTITFVSCEAYRASSIIEAEDFYEALESNGLASSTTLGRVQLYANTKHLQILFAKALRQYQLCRKRRAPHIYVCSPGNLIWNSRIISRASWTCWWWLKILQFLAYPISKNMECAAATIAYCSVHPGACGHRSVNDSASDNFYFSGCVSLPLAEVIFKPEVVRAVWVRANALLERHFPLPPWE</sequence>
<dbReference type="PROSITE" id="PS50020">
    <property type="entry name" value="WW_DOMAIN_2"/>
    <property type="match status" value="1"/>
</dbReference>
<dbReference type="PANTHER" id="PTHR24320:SF282">
    <property type="entry name" value="WW DOMAIN-CONTAINING OXIDOREDUCTASE"/>
    <property type="match status" value="1"/>
</dbReference>
<name>A0A5K3FXW0_MESCO</name>
<proteinExistence type="inferred from homology"/>
<dbReference type="PANTHER" id="PTHR24320">
    <property type="entry name" value="RETINOL DEHYDROGENASE"/>
    <property type="match status" value="1"/>
</dbReference>
<dbReference type="Gene3D" id="3.40.50.720">
    <property type="entry name" value="NAD(P)-binding Rossmann-like Domain"/>
    <property type="match status" value="1"/>
</dbReference>
<evidence type="ECO:0000256" key="1">
    <source>
        <dbReference type="ARBA" id="ARBA00006484"/>
    </source>
</evidence>
<dbReference type="AlphaFoldDB" id="A0A5K3FXW0"/>
<comment type="similarity">
    <text evidence="1">Belongs to the short-chain dehydrogenases/reductases (SDR) family.</text>
</comment>
<dbReference type="WBParaSite" id="MCU_012533-RA">
    <property type="protein sequence ID" value="MCU_012533-RA"/>
    <property type="gene ID" value="MCU_012533"/>
</dbReference>
<evidence type="ECO:0000259" key="4">
    <source>
        <dbReference type="PROSITE" id="PS50020"/>
    </source>
</evidence>
<keyword evidence="2" id="KW-0521">NADP</keyword>
<accession>A0A5K3FXW0</accession>
<dbReference type="SUPFAM" id="SSF51735">
    <property type="entry name" value="NAD(P)-binding Rossmann-fold domains"/>
    <property type="match status" value="1"/>
</dbReference>
<dbReference type="GO" id="GO:0016491">
    <property type="term" value="F:oxidoreductase activity"/>
    <property type="evidence" value="ECO:0007669"/>
    <property type="project" value="UniProtKB-KW"/>
</dbReference>
<evidence type="ECO:0000256" key="2">
    <source>
        <dbReference type="ARBA" id="ARBA00022857"/>
    </source>
</evidence>
<feature type="domain" description="WW" evidence="4">
    <location>
        <begin position="48"/>
        <end position="81"/>
    </location>
</feature>
<protein>
    <submittedName>
        <fullName evidence="5">WW domain-containing protein</fullName>
    </submittedName>
</protein>
<reference evidence="5" key="1">
    <citation type="submission" date="2019-11" db="UniProtKB">
        <authorList>
            <consortium name="WormBaseParasite"/>
        </authorList>
    </citation>
    <scope>IDENTIFICATION</scope>
</reference>
<evidence type="ECO:0000313" key="5">
    <source>
        <dbReference type="WBParaSite" id="MCU_012533-RA"/>
    </source>
</evidence>
<dbReference type="InterPro" id="IPR002347">
    <property type="entry name" value="SDR_fam"/>
</dbReference>
<keyword evidence="3" id="KW-0560">Oxidoreductase</keyword>
<evidence type="ECO:0000256" key="3">
    <source>
        <dbReference type="ARBA" id="ARBA00023002"/>
    </source>
</evidence>
<dbReference type="InterPro" id="IPR001202">
    <property type="entry name" value="WW_dom"/>
</dbReference>
<dbReference type="InterPro" id="IPR036291">
    <property type="entry name" value="NAD(P)-bd_dom_sf"/>
</dbReference>
<dbReference type="Pfam" id="PF00106">
    <property type="entry name" value="adh_short"/>
    <property type="match status" value="1"/>
</dbReference>
<organism evidence="5">
    <name type="scientific">Mesocestoides corti</name>
    <name type="common">Flatworm</name>
    <dbReference type="NCBI Taxonomy" id="53468"/>
    <lineage>
        <taxon>Eukaryota</taxon>
        <taxon>Metazoa</taxon>
        <taxon>Spiralia</taxon>
        <taxon>Lophotrochozoa</taxon>
        <taxon>Platyhelminthes</taxon>
        <taxon>Cestoda</taxon>
        <taxon>Eucestoda</taxon>
        <taxon>Cyclophyllidea</taxon>
        <taxon>Mesocestoididae</taxon>
        <taxon>Mesocestoides</taxon>
    </lineage>
</organism>